<evidence type="ECO:0000313" key="2">
    <source>
        <dbReference type="Proteomes" id="UP000708208"/>
    </source>
</evidence>
<proteinExistence type="predicted"/>
<keyword evidence="2" id="KW-1185">Reference proteome</keyword>
<accession>A0A8J2L6U2</accession>
<protein>
    <submittedName>
        <fullName evidence="1">Uncharacterized protein</fullName>
    </submittedName>
</protein>
<evidence type="ECO:0000313" key="1">
    <source>
        <dbReference type="EMBL" id="CAG7829705.1"/>
    </source>
</evidence>
<dbReference type="Proteomes" id="UP000708208">
    <property type="component" value="Unassembled WGS sequence"/>
</dbReference>
<gene>
    <name evidence="1" type="ORF">AFUS01_LOCUS39550</name>
</gene>
<feature type="non-terminal residue" evidence="1">
    <location>
        <position position="1"/>
    </location>
</feature>
<sequence>CLSKALKSSVSPRVFLNFEGLLDPFLDVFKMRINLSKTIDRDEWFRLTSVLFTLFVEYPEAYCYIHTTRGLWSAGNEM</sequence>
<organism evidence="1 2">
    <name type="scientific">Allacma fusca</name>
    <dbReference type="NCBI Taxonomy" id="39272"/>
    <lineage>
        <taxon>Eukaryota</taxon>
        <taxon>Metazoa</taxon>
        <taxon>Ecdysozoa</taxon>
        <taxon>Arthropoda</taxon>
        <taxon>Hexapoda</taxon>
        <taxon>Collembola</taxon>
        <taxon>Symphypleona</taxon>
        <taxon>Sminthuridae</taxon>
        <taxon>Allacma</taxon>
    </lineage>
</organism>
<name>A0A8J2L6U2_9HEXA</name>
<dbReference type="AlphaFoldDB" id="A0A8J2L6U2"/>
<dbReference type="EMBL" id="CAJVCH010552512">
    <property type="protein sequence ID" value="CAG7829705.1"/>
    <property type="molecule type" value="Genomic_DNA"/>
</dbReference>
<reference evidence="1" key="1">
    <citation type="submission" date="2021-06" db="EMBL/GenBank/DDBJ databases">
        <authorList>
            <person name="Hodson N. C."/>
            <person name="Mongue J. A."/>
            <person name="Jaron S. K."/>
        </authorList>
    </citation>
    <scope>NUCLEOTIDE SEQUENCE</scope>
</reference>
<comment type="caution">
    <text evidence="1">The sequence shown here is derived from an EMBL/GenBank/DDBJ whole genome shotgun (WGS) entry which is preliminary data.</text>
</comment>